<feature type="transmembrane region" description="Helical" evidence="6">
    <location>
        <begin position="12"/>
        <end position="34"/>
    </location>
</feature>
<protein>
    <submittedName>
        <fullName evidence="7">Cation:dicarboxylase symporter family transporter</fullName>
    </submittedName>
</protein>
<sequence length="404" mass="43807">MSVLLIVKNLVLKNLPVQLLLCLIGGLLFGDFLSNHTVSLFYTASLLIKELLMFALPIIIFSYLLAALASFDKQGPFLIVAILGLVILSNAVSVLTAFGVSHLVFPWLGGLSSQGLTAVNQSVHPVWSLGLSPFLSPDRALLAGIVAGLLVNFIPSASLKHQAKSWAFQLRDWTTVGLKKGFIPFLPVYVLGFVLKLDREGSLGVLIQSYGKIFVLGCLLIIFYLLFLYGLAAGFRKDLWVRYVREMLPAGLTGFSTMSSAATMPVTLEATEKNLNDRSYADFVIPVTVNIHLVGDGLSISLTALALLIMSGHPFPDIATYLTFTFYYCLAKFSCAGIPGGGVIVILPVIQAYLGLSPEMTTLLATIYILQDPILTGANVMGNGAFALLTRRILNPLYNRPMEK</sequence>
<feature type="transmembrane region" description="Helical" evidence="6">
    <location>
        <begin position="77"/>
        <end position="105"/>
    </location>
</feature>
<feature type="transmembrane region" description="Helical" evidence="6">
    <location>
        <begin position="209"/>
        <end position="235"/>
    </location>
</feature>
<accession>A0A4Q7DL04</accession>
<evidence type="ECO:0000256" key="1">
    <source>
        <dbReference type="ARBA" id="ARBA00004141"/>
    </source>
</evidence>
<feature type="transmembrane region" description="Helical" evidence="6">
    <location>
        <begin position="140"/>
        <end position="159"/>
    </location>
</feature>
<dbReference type="AlphaFoldDB" id="A0A4Q7DL04"/>
<proteinExistence type="predicted"/>
<evidence type="ECO:0000313" key="8">
    <source>
        <dbReference type="Proteomes" id="UP000293550"/>
    </source>
</evidence>
<feature type="transmembrane region" description="Helical" evidence="6">
    <location>
        <begin position="40"/>
        <end position="65"/>
    </location>
</feature>
<evidence type="ECO:0000256" key="4">
    <source>
        <dbReference type="ARBA" id="ARBA00022989"/>
    </source>
</evidence>
<organism evidence="7 8">
    <name type="scientific">Candidatus Finniella inopinata</name>
    <dbReference type="NCBI Taxonomy" id="1696036"/>
    <lineage>
        <taxon>Bacteria</taxon>
        <taxon>Pseudomonadati</taxon>
        <taxon>Pseudomonadota</taxon>
        <taxon>Alphaproteobacteria</taxon>
        <taxon>Holosporales</taxon>
        <taxon>Candidatus Paracaedibacteraceae</taxon>
        <taxon>Candidatus Finniella</taxon>
    </lineage>
</organism>
<comment type="caution">
    <text evidence="7">The sequence shown here is derived from an EMBL/GenBank/DDBJ whole genome shotgun (WGS) entry which is preliminary data.</text>
</comment>
<dbReference type="PANTHER" id="PTHR42865:SF8">
    <property type="entry name" value="SERINE_THREONINE TRANSPORTER SSTT"/>
    <property type="match status" value="1"/>
</dbReference>
<evidence type="ECO:0000256" key="2">
    <source>
        <dbReference type="ARBA" id="ARBA00022448"/>
    </source>
</evidence>
<dbReference type="Pfam" id="PF00375">
    <property type="entry name" value="SDF"/>
    <property type="match status" value="1"/>
</dbReference>
<dbReference type="Gene3D" id="1.10.3860.10">
    <property type="entry name" value="Sodium:dicarboxylate symporter"/>
    <property type="match status" value="1"/>
</dbReference>
<keyword evidence="3 6" id="KW-0812">Transmembrane</keyword>
<dbReference type="SUPFAM" id="SSF118215">
    <property type="entry name" value="Proton glutamate symport protein"/>
    <property type="match status" value="1"/>
</dbReference>
<keyword evidence="5 6" id="KW-0472">Membrane</keyword>
<evidence type="ECO:0000256" key="6">
    <source>
        <dbReference type="SAM" id="Phobius"/>
    </source>
</evidence>
<dbReference type="EMBL" id="SCFB01000001">
    <property type="protein sequence ID" value="RZI47019.1"/>
    <property type="molecule type" value="Genomic_DNA"/>
</dbReference>
<evidence type="ECO:0000256" key="3">
    <source>
        <dbReference type="ARBA" id="ARBA00022692"/>
    </source>
</evidence>
<dbReference type="GO" id="GO:0005295">
    <property type="term" value="F:neutral L-amino acid:sodium symporter activity"/>
    <property type="evidence" value="ECO:0007669"/>
    <property type="project" value="TreeGrafter"/>
</dbReference>
<comment type="subcellular location">
    <subcellularLocation>
        <location evidence="1">Membrane</location>
        <topology evidence="1">Multi-pass membrane protein</topology>
    </subcellularLocation>
</comment>
<feature type="transmembrane region" description="Helical" evidence="6">
    <location>
        <begin position="321"/>
        <end position="354"/>
    </location>
</feature>
<evidence type="ECO:0000313" key="7">
    <source>
        <dbReference type="EMBL" id="RZI47019.1"/>
    </source>
</evidence>
<keyword evidence="4 6" id="KW-1133">Transmembrane helix</keyword>
<dbReference type="PANTHER" id="PTHR42865">
    <property type="entry name" value="PROTON/GLUTAMATE-ASPARTATE SYMPORTER"/>
    <property type="match status" value="1"/>
</dbReference>
<dbReference type="Proteomes" id="UP000293550">
    <property type="component" value="Unassembled WGS sequence"/>
</dbReference>
<keyword evidence="2" id="KW-0813">Transport</keyword>
<dbReference type="InterPro" id="IPR001991">
    <property type="entry name" value="Na-dicarboxylate_symporter"/>
</dbReference>
<feature type="transmembrane region" description="Helical" evidence="6">
    <location>
        <begin position="283"/>
        <end position="309"/>
    </location>
</feature>
<dbReference type="OrthoDB" id="9768885at2"/>
<gene>
    <name evidence="7" type="ORF">EQU50_00060</name>
</gene>
<reference evidence="7 8" key="1">
    <citation type="submission" date="2018-10" db="EMBL/GenBank/DDBJ databases">
        <title>An updated phylogeny of the Alphaproteobacteria reveals that the parasitic Rickettsiales and Holosporales have independent origins.</title>
        <authorList>
            <person name="Munoz-Gomez S.A."/>
            <person name="Hess S."/>
            <person name="Burger G."/>
            <person name="Lang B.F."/>
            <person name="Susko E."/>
            <person name="Slamovits C.H."/>
            <person name="Roger A.J."/>
        </authorList>
    </citation>
    <scope>NUCLEOTIDE SEQUENCE [LARGE SCALE GENOMIC DNA]</scope>
    <source>
        <strain evidence="7">HOLO01</strain>
    </source>
</reference>
<feature type="transmembrane region" description="Helical" evidence="6">
    <location>
        <begin position="247"/>
        <end position="268"/>
    </location>
</feature>
<feature type="transmembrane region" description="Helical" evidence="6">
    <location>
        <begin position="374"/>
        <end position="394"/>
    </location>
</feature>
<name>A0A4Q7DL04_9PROT</name>
<dbReference type="GO" id="GO:0032329">
    <property type="term" value="P:serine transport"/>
    <property type="evidence" value="ECO:0007669"/>
    <property type="project" value="TreeGrafter"/>
</dbReference>
<dbReference type="RefSeq" id="WP_130153132.1">
    <property type="nucleotide sequence ID" value="NZ_SCFB01000001.1"/>
</dbReference>
<keyword evidence="8" id="KW-1185">Reference proteome</keyword>
<dbReference type="InterPro" id="IPR036458">
    <property type="entry name" value="Na:dicarbo_symporter_sf"/>
</dbReference>
<dbReference type="GO" id="GO:0005886">
    <property type="term" value="C:plasma membrane"/>
    <property type="evidence" value="ECO:0007669"/>
    <property type="project" value="TreeGrafter"/>
</dbReference>
<evidence type="ECO:0000256" key="5">
    <source>
        <dbReference type="ARBA" id="ARBA00023136"/>
    </source>
</evidence>
<feature type="transmembrane region" description="Helical" evidence="6">
    <location>
        <begin position="180"/>
        <end position="197"/>
    </location>
</feature>